<dbReference type="AlphaFoldDB" id="A0A9Q0FVG7"/>
<accession>A0A9Q0FVG7</accession>
<dbReference type="OrthoDB" id="4951845at2759"/>
<reference evidence="1" key="2">
    <citation type="journal article" date="2023" name="Plants (Basel)">
        <title>Annotation of the Turnera subulata (Passifloraceae) Draft Genome Reveals the S-Locus Evolved after the Divergence of Turneroideae from Passifloroideae in a Stepwise Manner.</title>
        <authorList>
            <person name="Henning P.M."/>
            <person name="Roalson E.H."/>
            <person name="Mir W."/>
            <person name="McCubbin A.G."/>
            <person name="Shore J.S."/>
        </authorList>
    </citation>
    <scope>NUCLEOTIDE SEQUENCE</scope>
    <source>
        <strain evidence="1">F60SS</strain>
    </source>
</reference>
<dbReference type="Proteomes" id="UP001141552">
    <property type="component" value="Unassembled WGS sequence"/>
</dbReference>
<reference evidence="1" key="1">
    <citation type="submission" date="2022-02" db="EMBL/GenBank/DDBJ databases">
        <authorList>
            <person name="Henning P.M."/>
            <person name="McCubbin A.G."/>
            <person name="Shore J.S."/>
        </authorList>
    </citation>
    <scope>NUCLEOTIDE SEQUENCE</scope>
    <source>
        <strain evidence="1">F60SS</strain>
        <tissue evidence="1">Leaves</tissue>
    </source>
</reference>
<gene>
    <name evidence="1" type="ORF">Tsubulata_048375</name>
</gene>
<dbReference type="PANTHER" id="PTHR10242:SF7">
    <property type="entry name" value="HHH-GPD DOMAIN-CONTAINING PROTEIN"/>
    <property type="match status" value="1"/>
</dbReference>
<protein>
    <submittedName>
        <fullName evidence="1">Uncharacterized protein</fullName>
    </submittedName>
</protein>
<dbReference type="GO" id="GO:0006285">
    <property type="term" value="P:base-excision repair, AP site formation"/>
    <property type="evidence" value="ECO:0007669"/>
    <property type="project" value="TreeGrafter"/>
</dbReference>
<evidence type="ECO:0000313" key="1">
    <source>
        <dbReference type="EMBL" id="KAJ4837519.1"/>
    </source>
</evidence>
<dbReference type="GO" id="GO:0005634">
    <property type="term" value="C:nucleus"/>
    <property type="evidence" value="ECO:0007669"/>
    <property type="project" value="TreeGrafter"/>
</dbReference>
<comment type="caution">
    <text evidence="1">The sequence shown here is derived from an EMBL/GenBank/DDBJ whole genome shotgun (WGS) entry which is preliminary data.</text>
</comment>
<organism evidence="1 2">
    <name type="scientific">Turnera subulata</name>
    <dbReference type="NCBI Taxonomy" id="218843"/>
    <lineage>
        <taxon>Eukaryota</taxon>
        <taxon>Viridiplantae</taxon>
        <taxon>Streptophyta</taxon>
        <taxon>Embryophyta</taxon>
        <taxon>Tracheophyta</taxon>
        <taxon>Spermatophyta</taxon>
        <taxon>Magnoliopsida</taxon>
        <taxon>eudicotyledons</taxon>
        <taxon>Gunneridae</taxon>
        <taxon>Pentapetalae</taxon>
        <taxon>rosids</taxon>
        <taxon>fabids</taxon>
        <taxon>Malpighiales</taxon>
        <taxon>Passifloraceae</taxon>
        <taxon>Turnera</taxon>
    </lineage>
</organism>
<dbReference type="InterPro" id="IPR052054">
    <property type="entry name" value="Oxidative_DNA_repair_enzyme"/>
</dbReference>
<evidence type="ECO:0000313" key="2">
    <source>
        <dbReference type="Proteomes" id="UP001141552"/>
    </source>
</evidence>
<keyword evidence="2" id="KW-1185">Reference proteome</keyword>
<dbReference type="EMBL" id="JAKUCV010003818">
    <property type="protein sequence ID" value="KAJ4837519.1"/>
    <property type="molecule type" value="Genomic_DNA"/>
</dbReference>
<proteinExistence type="predicted"/>
<name>A0A9Q0FVG7_9ROSI</name>
<sequence length="151" mass="17568">MGRNYQSDWSVEIEKERIRDVDWEKEASTKTLYRPLRLSDSITSVSVSIQSSSPNHPNQNPDLDLLIITVHDLDSLTSPDRQAILDQVRRMLRISERDEREVHQFQEKHPEAKKSGFGRLFRSPSLFEDAVKSILLCNSEWLKRSASFKLN</sequence>
<dbReference type="GO" id="GO:0034039">
    <property type="term" value="F:8-oxo-7,8-dihydroguanine DNA N-glycosylase activity"/>
    <property type="evidence" value="ECO:0007669"/>
    <property type="project" value="TreeGrafter"/>
</dbReference>
<dbReference type="PANTHER" id="PTHR10242">
    <property type="entry name" value="8-OXOGUANINE DNA GLYCOSYLASE"/>
    <property type="match status" value="1"/>
</dbReference>